<keyword evidence="2" id="KW-1185">Reference proteome</keyword>
<protein>
    <submittedName>
        <fullName evidence="1">Uncharacterized protein</fullName>
    </submittedName>
</protein>
<sequence length="105" mass="10731">MEGSGEGGAGGEGGGGGGGGEGVEARRERFRVSPVLDDPLARRAVGPKKISKAAQSQESMTFQDAWAAKNGRVVDVWAVIGVLFIIVPPAVIFWALSTGVIPGLV</sequence>
<gene>
    <name evidence="1" type="ORF">I4F81_004746</name>
</gene>
<comment type="caution">
    <text evidence="1">The sequence shown here is derived from an EMBL/GenBank/DDBJ whole genome shotgun (WGS) entry which is preliminary data.</text>
</comment>
<organism evidence="1 2">
    <name type="scientific">Pyropia yezoensis</name>
    <name type="common">Susabi-nori</name>
    <name type="synonym">Porphyra yezoensis</name>
    <dbReference type="NCBI Taxonomy" id="2788"/>
    <lineage>
        <taxon>Eukaryota</taxon>
        <taxon>Rhodophyta</taxon>
        <taxon>Bangiophyceae</taxon>
        <taxon>Bangiales</taxon>
        <taxon>Bangiaceae</taxon>
        <taxon>Pyropia</taxon>
    </lineage>
</organism>
<evidence type="ECO:0000313" key="2">
    <source>
        <dbReference type="Proteomes" id="UP000798662"/>
    </source>
</evidence>
<evidence type="ECO:0000313" key="1">
    <source>
        <dbReference type="EMBL" id="KAK1862171.1"/>
    </source>
</evidence>
<name>A0ACC3BVV8_PYRYE</name>
<accession>A0ACC3BVV8</accession>
<dbReference type="EMBL" id="CM020618">
    <property type="protein sequence ID" value="KAK1862171.1"/>
    <property type="molecule type" value="Genomic_DNA"/>
</dbReference>
<dbReference type="Proteomes" id="UP000798662">
    <property type="component" value="Chromosome 1"/>
</dbReference>
<reference evidence="1" key="1">
    <citation type="submission" date="2019-11" db="EMBL/GenBank/DDBJ databases">
        <title>Nori genome reveals adaptations in red seaweeds to the harsh intertidal environment.</title>
        <authorList>
            <person name="Wang D."/>
            <person name="Mao Y."/>
        </authorList>
    </citation>
    <scope>NUCLEOTIDE SEQUENCE</scope>
    <source>
        <tissue evidence="1">Gametophyte</tissue>
    </source>
</reference>
<proteinExistence type="predicted"/>